<dbReference type="GO" id="GO:0016491">
    <property type="term" value="F:oxidoreductase activity"/>
    <property type="evidence" value="ECO:0007669"/>
    <property type="project" value="UniProtKB-KW"/>
</dbReference>
<reference evidence="2" key="2">
    <citation type="journal article" date="2017" name="J. Med. Entomol.">
        <title>Transcriptome Analysis of the Triatoma infestans (Hemiptera: Reduviidae) Integument.</title>
        <authorList>
            <person name="Calderon-Fernandez G.M."/>
            <person name="Moriconi D.E."/>
            <person name="Dulbecco A.B."/>
            <person name="Juarez M.P."/>
        </authorList>
    </citation>
    <scope>NUCLEOTIDE SEQUENCE</scope>
    <source>
        <strain evidence="2">Int1</strain>
        <tissue evidence="2">Integument</tissue>
    </source>
</reference>
<evidence type="ECO:0000259" key="1">
    <source>
        <dbReference type="Pfam" id="PF02921"/>
    </source>
</evidence>
<evidence type="ECO:0000313" key="2">
    <source>
        <dbReference type="EMBL" id="JAS02172.1"/>
    </source>
</evidence>
<name>A0A161TFJ7_TRIIF</name>
<dbReference type="Gene3D" id="1.20.5.270">
    <property type="entry name" value="Ubiquinol cytochrome reductase, transmembrane domain"/>
    <property type="match status" value="1"/>
</dbReference>
<organism evidence="2">
    <name type="scientific">Triatoma infestans</name>
    <name type="common">Assassin bug</name>
    <dbReference type="NCBI Taxonomy" id="30076"/>
    <lineage>
        <taxon>Eukaryota</taxon>
        <taxon>Metazoa</taxon>
        <taxon>Ecdysozoa</taxon>
        <taxon>Arthropoda</taxon>
        <taxon>Hexapoda</taxon>
        <taxon>Insecta</taxon>
        <taxon>Pterygota</taxon>
        <taxon>Neoptera</taxon>
        <taxon>Paraneoptera</taxon>
        <taxon>Hemiptera</taxon>
        <taxon>Heteroptera</taxon>
        <taxon>Panheteroptera</taxon>
        <taxon>Cimicomorpha</taxon>
        <taxon>Reduviidae</taxon>
        <taxon>Triatominae</taxon>
        <taxon>Triatoma</taxon>
    </lineage>
</organism>
<sequence length="150" mass="16889">SFIGKFSTVNPFKIFELKSNQILYKSRNLNNRTVSRSLIPRDYLNSNGIFKVPSQLLSSKRFSHTDLKVPNFDDYRRDSVKNPERSSFESSYGRRLGTYVPITLGIMGAIYGTKVLVVECVRIMSATADVLAVAQIEVKLSDIPEGANYT</sequence>
<proteinExistence type="predicted"/>
<dbReference type="InterPro" id="IPR004192">
    <property type="entry name" value="Rieske_TM"/>
</dbReference>
<reference evidence="2" key="1">
    <citation type="submission" date="2016-04" db="EMBL/GenBank/DDBJ databases">
        <authorList>
            <person name="Calderon-Fernandez G.M.Sr."/>
        </authorList>
    </citation>
    <scope>NUCLEOTIDE SEQUENCE</scope>
    <source>
        <strain evidence="2">Int1</strain>
        <tissue evidence="2">Integument</tissue>
    </source>
</reference>
<dbReference type="GO" id="GO:0008121">
    <property type="term" value="F:quinol-cytochrome-c reductase activity"/>
    <property type="evidence" value="ECO:0007669"/>
    <property type="project" value="InterPro"/>
</dbReference>
<protein>
    <submittedName>
        <fullName evidence="2">Cytochrome b-c1 complex subunit mitochondrial-like protein</fullName>
        <ecNumber evidence="2">1.10.2.2</ecNumber>
    </submittedName>
</protein>
<feature type="non-terminal residue" evidence="2">
    <location>
        <position position="1"/>
    </location>
</feature>
<dbReference type="EMBL" id="GEMB01000971">
    <property type="protein sequence ID" value="JAS02172.1"/>
    <property type="molecule type" value="Transcribed_RNA"/>
</dbReference>
<dbReference type="EC" id="1.10.2.2" evidence="2"/>
<feature type="non-terminal residue" evidence="2">
    <location>
        <position position="150"/>
    </location>
</feature>
<accession>A0A161TFJ7</accession>
<dbReference type="SUPFAM" id="SSF81502">
    <property type="entry name" value="ISP transmembrane anchor"/>
    <property type="match status" value="1"/>
</dbReference>
<feature type="domain" description="Cytochrome b-c1 complex subunit Rieske transmembrane" evidence="1">
    <location>
        <begin position="64"/>
        <end position="129"/>
    </location>
</feature>
<dbReference type="InterPro" id="IPR037008">
    <property type="entry name" value="bc1_Rieske_TM_sf"/>
</dbReference>
<dbReference type="Pfam" id="PF02921">
    <property type="entry name" value="UCR_TM"/>
    <property type="match status" value="1"/>
</dbReference>
<dbReference type="AlphaFoldDB" id="A0A161TFJ7"/>
<keyword evidence="2" id="KW-0560">Oxidoreductase</keyword>